<reference evidence="4 5" key="1">
    <citation type="journal article" date="2018" name="BMC Genomics">
        <title>The genome of Naegleria lovaniensis, the basis for a comparative approach to unravel pathogenicity factors of the human pathogenic amoeba N. fowleri.</title>
        <authorList>
            <person name="Liechti N."/>
            <person name="Schurch N."/>
            <person name="Bruggmann R."/>
            <person name="Wittwer M."/>
        </authorList>
    </citation>
    <scope>NUCLEOTIDE SEQUENCE [LARGE SCALE GENOMIC DNA]</scope>
    <source>
        <strain evidence="4 5">ATCC 30569</strain>
    </source>
</reference>
<sequence length="922" mass="107147">MEAFVSHLLDFYSKSILRNEYAITYLDNNYYSLCFLTGSILMMWTFLIAIPLSVIQTCFLKYNEFSTTSKRSNSRIWRIWPSTCSCFRQIESKWTHLKISTRSSSLEIHEKNLDHAANQHFEEIERHDLEESNHHEMRTVESNSLRTCLDTFTCIAFFISCVLLAFIFLLSSTFSKMHFMWSSLCMTSVFCMWLLGVFVLDVKRIVVGLVKNCRRRDNKHTQKTMELNHTSSTHSSNVSITLEEEMGHEEWNPEETHEEKLLSTIPKDTSSLQPVNPMEPMEDKTISTQQKHSQQEPFTPFSSRLMSLLRFCVNTKISHVVPSSRAGSLLSQMVKPRIANKPILFTTLILCVSVSLIFLFCTLLSYSLYHICIATDPIEISTLFSRTVLSNRTCALDDICFTYLTVPEHMNSQIIVNFQVSLSSGEQFFNPLVEFKKFNPALSFNPDTIRNHLDFWNFLRTEQTLAQQAKCFRMENIFEEIRFQCLAEITTLESDSSYMVRAVFESDPNSSRKRHIGSILKFRTTPSEEHFTKNIPFLNGGDLSWREPTFALAKYIHSLGMNDHSPKQMEDLAPYFAIVGGDVSYDNGCSACYRRWDDWFQKWNLYMTTSISYESEGGLMDSQHDERRNDENDRALEIQKNFEISHVYSLPMLTAVGNHEAGNFMRPRSDNSYYIRYFPMSISNESTATLWKDQHRMEDPQFTRSLQHVHYLSRHTMIVVLDSWVHESPFDQVQYLIDLFESSELKKKQQFVKNRIVVIHHPMYSSEKIKTVISKEMIMAWEILFLKYNVTAVFENHVHAYKQTYPIKEGKVVTTQSASQLGEFETQDDNSLFVYEKRPHEYSQHGIIYIGDGSWGVTNWDPSLDFENPIFRQVGYLSHVFHVNTRELESGEVVLDLSALGYNTTTESIHQVEGSRLRILTG</sequence>
<feature type="region of interest" description="Disordered" evidence="2">
    <location>
        <begin position="269"/>
        <end position="297"/>
    </location>
</feature>
<keyword evidence="5" id="KW-1185">Reference proteome</keyword>
<evidence type="ECO:0000313" key="5">
    <source>
        <dbReference type="Proteomes" id="UP000816034"/>
    </source>
</evidence>
<feature type="compositionally biased region" description="Polar residues" evidence="2">
    <location>
        <begin position="286"/>
        <end position="297"/>
    </location>
</feature>
<keyword evidence="1" id="KW-0732">Signal</keyword>
<keyword evidence="3" id="KW-1133">Transmembrane helix</keyword>
<dbReference type="AlphaFoldDB" id="A0AA88GER2"/>
<dbReference type="GO" id="GO:0003993">
    <property type="term" value="F:acid phosphatase activity"/>
    <property type="evidence" value="ECO:0007669"/>
    <property type="project" value="InterPro"/>
</dbReference>
<keyword evidence="3" id="KW-0812">Transmembrane</keyword>
<dbReference type="InterPro" id="IPR039331">
    <property type="entry name" value="PAPs-like"/>
</dbReference>
<accession>A0AA88GER2</accession>
<dbReference type="Gene3D" id="3.60.21.10">
    <property type="match status" value="1"/>
</dbReference>
<feature type="transmembrane region" description="Helical" evidence="3">
    <location>
        <begin position="147"/>
        <end position="169"/>
    </location>
</feature>
<dbReference type="PANTHER" id="PTHR22953:SF153">
    <property type="entry name" value="PURPLE ACID PHOSPHATASE"/>
    <property type="match status" value="1"/>
</dbReference>
<evidence type="ECO:0000313" key="4">
    <source>
        <dbReference type="EMBL" id="KAG2374049.1"/>
    </source>
</evidence>
<gene>
    <name evidence="4" type="ORF">C9374_011128</name>
</gene>
<dbReference type="SUPFAM" id="SSF56300">
    <property type="entry name" value="Metallo-dependent phosphatases"/>
    <property type="match status" value="1"/>
</dbReference>
<dbReference type="EMBL" id="PYSW02000048">
    <property type="protein sequence ID" value="KAG2374049.1"/>
    <property type="molecule type" value="Genomic_DNA"/>
</dbReference>
<organism evidence="4 5">
    <name type="scientific">Naegleria lovaniensis</name>
    <name type="common">Amoeba</name>
    <dbReference type="NCBI Taxonomy" id="51637"/>
    <lineage>
        <taxon>Eukaryota</taxon>
        <taxon>Discoba</taxon>
        <taxon>Heterolobosea</taxon>
        <taxon>Tetramitia</taxon>
        <taxon>Eutetramitia</taxon>
        <taxon>Vahlkampfiidae</taxon>
        <taxon>Naegleria</taxon>
    </lineage>
</organism>
<protein>
    <recommendedName>
        <fullName evidence="6">Calcineurin-like phosphoesterase domain-containing protein</fullName>
    </recommendedName>
</protein>
<evidence type="ECO:0000256" key="1">
    <source>
        <dbReference type="ARBA" id="ARBA00022729"/>
    </source>
</evidence>
<evidence type="ECO:0000256" key="3">
    <source>
        <dbReference type="SAM" id="Phobius"/>
    </source>
</evidence>
<feature type="transmembrane region" description="Helical" evidence="3">
    <location>
        <begin position="343"/>
        <end position="369"/>
    </location>
</feature>
<proteinExistence type="predicted"/>
<keyword evidence="3" id="KW-0472">Membrane</keyword>
<evidence type="ECO:0008006" key="6">
    <source>
        <dbReference type="Google" id="ProtNLM"/>
    </source>
</evidence>
<name>A0AA88GER2_NAELO</name>
<dbReference type="RefSeq" id="XP_044543223.1">
    <property type="nucleotide sequence ID" value="XM_044686749.1"/>
</dbReference>
<comment type="caution">
    <text evidence="4">The sequence shown here is derived from an EMBL/GenBank/DDBJ whole genome shotgun (WGS) entry which is preliminary data.</text>
</comment>
<dbReference type="InterPro" id="IPR029052">
    <property type="entry name" value="Metallo-depent_PP-like"/>
</dbReference>
<feature type="transmembrane region" description="Helical" evidence="3">
    <location>
        <begin position="181"/>
        <end position="202"/>
    </location>
</feature>
<dbReference type="Proteomes" id="UP000816034">
    <property type="component" value="Unassembled WGS sequence"/>
</dbReference>
<dbReference type="PANTHER" id="PTHR22953">
    <property type="entry name" value="ACID PHOSPHATASE RELATED"/>
    <property type="match status" value="1"/>
</dbReference>
<evidence type="ECO:0000256" key="2">
    <source>
        <dbReference type="SAM" id="MobiDB-lite"/>
    </source>
</evidence>
<dbReference type="GeneID" id="68103582"/>
<feature type="transmembrane region" description="Helical" evidence="3">
    <location>
        <begin position="30"/>
        <end position="55"/>
    </location>
</feature>